<sequence length="69" mass="7393">LKQSTQRGKDQAAQRPTSRQHKAQQQDQGQGGKTIITTTTAATATRGGVARATTMRAPLSPNIHQTESH</sequence>
<feature type="compositionally biased region" description="Low complexity" evidence="1">
    <location>
        <begin position="23"/>
        <end position="54"/>
    </location>
</feature>
<protein>
    <submittedName>
        <fullName evidence="2">Uncharacterized protein</fullName>
    </submittedName>
</protein>
<keyword evidence="3" id="KW-1185">Reference proteome</keyword>
<evidence type="ECO:0000313" key="3">
    <source>
        <dbReference type="Proteomes" id="UP001194696"/>
    </source>
</evidence>
<organism evidence="2 3">
    <name type="scientific">Linnemannia gamsii</name>
    <dbReference type="NCBI Taxonomy" id="64522"/>
    <lineage>
        <taxon>Eukaryota</taxon>
        <taxon>Fungi</taxon>
        <taxon>Fungi incertae sedis</taxon>
        <taxon>Mucoromycota</taxon>
        <taxon>Mortierellomycotina</taxon>
        <taxon>Mortierellomycetes</taxon>
        <taxon>Mortierellales</taxon>
        <taxon>Mortierellaceae</taxon>
        <taxon>Linnemannia</taxon>
    </lineage>
</organism>
<feature type="non-terminal residue" evidence="2">
    <location>
        <position position="1"/>
    </location>
</feature>
<evidence type="ECO:0000256" key="1">
    <source>
        <dbReference type="SAM" id="MobiDB-lite"/>
    </source>
</evidence>
<feature type="region of interest" description="Disordered" evidence="1">
    <location>
        <begin position="1"/>
        <end position="69"/>
    </location>
</feature>
<reference evidence="2 3" key="1">
    <citation type="journal article" date="2020" name="Fungal Divers.">
        <title>Resolving the Mortierellaceae phylogeny through synthesis of multi-gene phylogenetics and phylogenomics.</title>
        <authorList>
            <person name="Vandepol N."/>
            <person name="Liber J."/>
            <person name="Desiro A."/>
            <person name="Na H."/>
            <person name="Kennedy M."/>
            <person name="Barry K."/>
            <person name="Grigoriev I.V."/>
            <person name="Miller A.N."/>
            <person name="O'Donnell K."/>
            <person name="Stajich J.E."/>
            <person name="Bonito G."/>
        </authorList>
    </citation>
    <scope>NUCLEOTIDE SEQUENCE [LARGE SCALE GENOMIC DNA]</scope>
    <source>
        <strain evidence="2 3">AD045</strain>
    </source>
</reference>
<dbReference type="EMBL" id="JAAAIM010003177">
    <property type="protein sequence ID" value="KAG0269123.1"/>
    <property type="molecule type" value="Genomic_DNA"/>
</dbReference>
<dbReference type="Proteomes" id="UP001194696">
    <property type="component" value="Unassembled WGS sequence"/>
</dbReference>
<name>A0ABQ7JGR2_9FUNG</name>
<proteinExistence type="predicted"/>
<gene>
    <name evidence="2" type="ORF">BGZ96_006546</name>
</gene>
<feature type="non-terminal residue" evidence="2">
    <location>
        <position position="69"/>
    </location>
</feature>
<accession>A0ABQ7JGR2</accession>
<comment type="caution">
    <text evidence="2">The sequence shown here is derived from an EMBL/GenBank/DDBJ whole genome shotgun (WGS) entry which is preliminary data.</text>
</comment>
<evidence type="ECO:0000313" key="2">
    <source>
        <dbReference type="EMBL" id="KAG0269123.1"/>
    </source>
</evidence>